<dbReference type="Proteomes" id="UP000230956">
    <property type="component" value="Unassembled WGS sequence"/>
</dbReference>
<keyword evidence="5" id="KW-0963">Cytoplasm</keyword>
<dbReference type="GO" id="GO:0005737">
    <property type="term" value="C:cytoplasm"/>
    <property type="evidence" value="ECO:0007669"/>
    <property type="project" value="UniProtKB-SubCell"/>
</dbReference>
<dbReference type="SUPFAM" id="SSF109755">
    <property type="entry name" value="PhoU-like"/>
    <property type="match status" value="1"/>
</dbReference>
<dbReference type="GO" id="GO:0006817">
    <property type="term" value="P:phosphate ion transport"/>
    <property type="evidence" value="ECO:0007669"/>
    <property type="project" value="UniProtKB-KW"/>
</dbReference>
<dbReference type="FunFam" id="1.20.58.220:FF:000004">
    <property type="entry name" value="Phosphate-specific transport system accessory protein PhoU"/>
    <property type="match status" value="1"/>
</dbReference>
<dbReference type="NCBIfam" id="TIGR02135">
    <property type="entry name" value="phoU_full"/>
    <property type="match status" value="1"/>
</dbReference>
<feature type="domain" description="PhoU" evidence="7">
    <location>
        <begin position="101"/>
        <end position="184"/>
    </location>
</feature>
<comment type="similarity">
    <text evidence="2">Belongs to the PhoU family.</text>
</comment>
<dbReference type="Pfam" id="PF01895">
    <property type="entry name" value="PhoU"/>
    <property type="match status" value="2"/>
</dbReference>
<dbReference type="GO" id="GO:0045936">
    <property type="term" value="P:negative regulation of phosphate metabolic process"/>
    <property type="evidence" value="ECO:0007669"/>
    <property type="project" value="InterPro"/>
</dbReference>
<dbReference type="PANTHER" id="PTHR42930:SF3">
    <property type="entry name" value="PHOSPHATE-SPECIFIC TRANSPORT SYSTEM ACCESSORY PROTEIN PHOU"/>
    <property type="match status" value="1"/>
</dbReference>
<feature type="domain" description="PhoU" evidence="7">
    <location>
        <begin position="1"/>
        <end position="84"/>
    </location>
</feature>
<evidence type="ECO:0000256" key="1">
    <source>
        <dbReference type="ARBA" id="ARBA00004496"/>
    </source>
</evidence>
<dbReference type="InterPro" id="IPR026022">
    <property type="entry name" value="PhoU_dom"/>
</dbReference>
<organism evidence="8 9">
    <name type="scientific">Candidatus Aquicultor secundus</name>
    <dbReference type="NCBI Taxonomy" id="1973895"/>
    <lineage>
        <taxon>Bacteria</taxon>
        <taxon>Bacillati</taxon>
        <taxon>Actinomycetota</taxon>
        <taxon>Candidatus Aquicultoria</taxon>
        <taxon>Candidatus Aquicultorales</taxon>
        <taxon>Candidatus Aquicultoraceae</taxon>
        <taxon>Candidatus Aquicultor</taxon>
    </lineage>
</organism>
<proteinExistence type="inferred from homology"/>
<comment type="subcellular location">
    <subcellularLocation>
        <location evidence="1">Cytoplasm</location>
    </subcellularLocation>
</comment>
<protein>
    <submittedName>
        <fullName evidence="8">Phosphate transport system regulatory protein PhoU</fullName>
    </submittedName>
</protein>
<dbReference type="InterPro" id="IPR038078">
    <property type="entry name" value="PhoU-like_sf"/>
</dbReference>
<dbReference type="AlphaFoldDB" id="A0A2M7T7Q0"/>
<evidence type="ECO:0000313" key="8">
    <source>
        <dbReference type="EMBL" id="PIZ38526.1"/>
    </source>
</evidence>
<name>A0A2M7T7Q0_9ACTN</name>
<dbReference type="EMBL" id="PFNG01000145">
    <property type="protein sequence ID" value="PIZ38526.1"/>
    <property type="molecule type" value="Genomic_DNA"/>
</dbReference>
<evidence type="ECO:0000313" key="9">
    <source>
        <dbReference type="Proteomes" id="UP000230956"/>
    </source>
</evidence>
<evidence type="ECO:0000259" key="7">
    <source>
        <dbReference type="Pfam" id="PF01895"/>
    </source>
</evidence>
<keyword evidence="6" id="KW-0592">Phosphate transport</keyword>
<gene>
    <name evidence="8" type="primary">phoU</name>
    <name evidence="8" type="ORF">COY37_06030</name>
</gene>
<sequence length="192" mass="20999">MGCLVEDAVKGAIVTITDTDPSLVTKVIVGDDKVDQIFNEIETNCFMMLATQQPVARDLRLIACSIRIISDLERMGDLALNIAKASPAVNEGKPLVASDVLTRMGNAVSLMIDDALQAFTKYDVSLAESVEDQDDKIDDMYIELFGKLFDYGGDHEISCAIKSAFVGRYLERIADHCVTIAERVNFLVKGMG</sequence>
<dbReference type="InterPro" id="IPR028366">
    <property type="entry name" value="PhoU"/>
</dbReference>
<dbReference type="Gene3D" id="1.20.58.220">
    <property type="entry name" value="Phosphate transport system protein phou homolog 2, domain 2"/>
    <property type="match status" value="1"/>
</dbReference>
<evidence type="ECO:0000256" key="4">
    <source>
        <dbReference type="ARBA" id="ARBA00022448"/>
    </source>
</evidence>
<evidence type="ECO:0000256" key="5">
    <source>
        <dbReference type="ARBA" id="ARBA00022490"/>
    </source>
</evidence>
<dbReference type="GO" id="GO:0030643">
    <property type="term" value="P:intracellular phosphate ion homeostasis"/>
    <property type="evidence" value="ECO:0007669"/>
    <property type="project" value="InterPro"/>
</dbReference>
<comment type="caution">
    <text evidence="8">The sequence shown here is derived from an EMBL/GenBank/DDBJ whole genome shotgun (WGS) entry which is preliminary data.</text>
</comment>
<accession>A0A2M7T7Q0</accession>
<keyword evidence="4" id="KW-0813">Transport</keyword>
<evidence type="ECO:0000256" key="2">
    <source>
        <dbReference type="ARBA" id="ARBA00008107"/>
    </source>
</evidence>
<evidence type="ECO:0000256" key="6">
    <source>
        <dbReference type="ARBA" id="ARBA00022592"/>
    </source>
</evidence>
<dbReference type="PANTHER" id="PTHR42930">
    <property type="entry name" value="PHOSPHATE-SPECIFIC TRANSPORT SYSTEM ACCESSORY PROTEIN PHOU"/>
    <property type="match status" value="1"/>
</dbReference>
<reference evidence="9" key="1">
    <citation type="submission" date="2017-09" db="EMBL/GenBank/DDBJ databases">
        <title>Depth-based differentiation of microbial function through sediment-hosted aquifers and enrichment of novel symbionts in the deep terrestrial subsurface.</title>
        <authorList>
            <person name="Probst A.J."/>
            <person name="Ladd B."/>
            <person name="Jarett J.K."/>
            <person name="Geller-Mcgrath D.E."/>
            <person name="Sieber C.M.K."/>
            <person name="Emerson J.B."/>
            <person name="Anantharaman K."/>
            <person name="Thomas B.C."/>
            <person name="Malmstrom R."/>
            <person name="Stieglmeier M."/>
            <person name="Klingl A."/>
            <person name="Woyke T."/>
            <person name="Ryan C.M."/>
            <person name="Banfield J.F."/>
        </authorList>
    </citation>
    <scope>NUCLEOTIDE SEQUENCE [LARGE SCALE GENOMIC DNA]</scope>
</reference>
<comment type="subunit">
    <text evidence="3">Homodimer.</text>
</comment>
<evidence type="ECO:0000256" key="3">
    <source>
        <dbReference type="ARBA" id="ARBA00011738"/>
    </source>
</evidence>
<dbReference type="PIRSF" id="PIRSF003107">
    <property type="entry name" value="PhoU"/>
    <property type="match status" value="1"/>
</dbReference>